<organism evidence="3 4">
    <name type="scientific">Cafeteria roenbergensis</name>
    <name type="common">Marine flagellate</name>
    <dbReference type="NCBI Taxonomy" id="33653"/>
    <lineage>
        <taxon>Eukaryota</taxon>
        <taxon>Sar</taxon>
        <taxon>Stramenopiles</taxon>
        <taxon>Bigyra</taxon>
        <taxon>Opalozoa</taxon>
        <taxon>Bicosoecida</taxon>
        <taxon>Cafeteriaceae</taxon>
        <taxon>Cafeteria</taxon>
    </lineage>
</organism>
<feature type="compositionally biased region" description="Acidic residues" evidence="1">
    <location>
        <begin position="412"/>
        <end position="428"/>
    </location>
</feature>
<gene>
    <name evidence="3" type="ORF">FNF31_00030</name>
</gene>
<sequence length="593" mass="58863">MGCGSSTLDTATPAGPAGGEPGATSAPPAASPAPVQSFTGNPVNDPQAEGVARSAAAAPPPAASDPQAGAAPAPAEAAAAAAGSAKPSGDELPGSAAAESDRVVAPHVVAVDKSDITESMNLELAHDDPSKVVCGYLSKRGSTSVMFDRGFRDRYVVLDGGVLSYYNKESDYDRKKPANKESAIPLQHYAVVRGPDEGKSGDADLNFQLVPMASGKDAAEKGVVMSASGKPRVFVFRAGRKEDRDAWITCFRREHCKNEAALRRRIEEKSFGVLKVPEGPDVDDGIAAEAAAAAASAAATAVAPLAEAAEAAVVEAEAAGSSGAASEADAAGEAVEAEASAVESEADAAAAVEGGAADVEAEAAAVAASADASEAASGASTPAPAAEAEAVSAEAAAVEAEAVSAEAAAVEGDADADADAADGDDDGADSPAAEEGTEGAAAAAAAATSAASSEADADAESGEVIKEGSLNKKGETNSNWGKREVVVQGGTATYRNKGKLSKSARNPIKLALVAVVAKSALPRCAALRPRAAQRNKKLKKASNSMSASDVERFVVLKPLEGGSPFLFEASSAAEADEWAAAFKAGGASETDAC</sequence>
<feature type="compositionally biased region" description="Low complexity" evidence="1">
    <location>
        <begin position="48"/>
        <end position="57"/>
    </location>
</feature>
<dbReference type="Pfam" id="PF00169">
    <property type="entry name" value="PH"/>
    <property type="match status" value="2"/>
</dbReference>
<name>A0A5A8DUI6_CAFRO</name>
<evidence type="ECO:0000313" key="3">
    <source>
        <dbReference type="EMBL" id="KAA0168869.1"/>
    </source>
</evidence>
<evidence type="ECO:0000313" key="4">
    <source>
        <dbReference type="Proteomes" id="UP000325113"/>
    </source>
</evidence>
<feature type="region of interest" description="Disordered" evidence="1">
    <location>
        <begin position="1"/>
        <end position="100"/>
    </location>
</feature>
<reference evidence="3 4" key="1">
    <citation type="submission" date="2019-07" db="EMBL/GenBank/DDBJ databases">
        <title>Genomes of Cafeteria roenbergensis.</title>
        <authorList>
            <person name="Fischer M.G."/>
            <person name="Hackl T."/>
            <person name="Roman M."/>
        </authorList>
    </citation>
    <scope>NUCLEOTIDE SEQUENCE [LARGE SCALE GENOMIC DNA]</scope>
    <source>
        <strain evidence="3 4">Cflag</strain>
    </source>
</reference>
<dbReference type="InterPro" id="IPR011993">
    <property type="entry name" value="PH-like_dom_sf"/>
</dbReference>
<feature type="compositionally biased region" description="Low complexity" evidence="1">
    <location>
        <begin position="429"/>
        <end position="454"/>
    </location>
</feature>
<dbReference type="EMBL" id="VLTM01000001">
    <property type="protein sequence ID" value="KAA0168869.1"/>
    <property type="molecule type" value="Genomic_DNA"/>
</dbReference>
<evidence type="ECO:0000259" key="2">
    <source>
        <dbReference type="PROSITE" id="PS50003"/>
    </source>
</evidence>
<dbReference type="PANTHER" id="PTHR45899:SF2">
    <property type="entry name" value="RHO GTPASE ACTIVATING PROTEIN AT 15B, ISOFORM C"/>
    <property type="match status" value="1"/>
</dbReference>
<feature type="compositionally biased region" description="Basic and acidic residues" evidence="1">
    <location>
        <begin position="463"/>
        <end position="477"/>
    </location>
</feature>
<feature type="domain" description="PH" evidence="2">
    <location>
        <begin position="463"/>
        <end position="587"/>
    </location>
</feature>
<evidence type="ECO:0000256" key="1">
    <source>
        <dbReference type="SAM" id="MobiDB-lite"/>
    </source>
</evidence>
<dbReference type="Gene3D" id="2.30.29.30">
    <property type="entry name" value="Pleckstrin-homology domain (PH domain)/Phosphotyrosine-binding domain (PTB)"/>
    <property type="match status" value="2"/>
</dbReference>
<dbReference type="SUPFAM" id="SSF50729">
    <property type="entry name" value="PH domain-like"/>
    <property type="match status" value="2"/>
</dbReference>
<dbReference type="PROSITE" id="PS50003">
    <property type="entry name" value="PH_DOMAIN"/>
    <property type="match status" value="2"/>
</dbReference>
<dbReference type="SMART" id="SM00233">
    <property type="entry name" value="PH"/>
    <property type="match status" value="2"/>
</dbReference>
<feature type="compositionally biased region" description="Low complexity" evidence="1">
    <location>
        <begin position="64"/>
        <end position="87"/>
    </location>
</feature>
<feature type="domain" description="PH" evidence="2">
    <location>
        <begin position="130"/>
        <end position="256"/>
    </location>
</feature>
<feature type="region of interest" description="Disordered" evidence="1">
    <location>
        <begin position="404"/>
        <end position="477"/>
    </location>
</feature>
<dbReference type="GO" id="GO:0005547">
    <property type="term" value="F:phosphatidylinositol-3,4,5-trisphosphate binding"/>
    <property type="evidence" value="ECO:0007669"/>
    <property type="project" value="TreeGrafter"/>
</dbReference>
<feature type="compositionally biased region" description="Low complexity" evidence="1">
    <location>
        <begin position="22"/>
        <end position="34"/>
    </location>
</feature>
<comment type="caution">
    <text evidence="3">The sequence shown here is derived from an EMBL/GenBank/DDBJ whole genome shotgun (WGS) entry which is preliminary data.</text>
</comment>
<dbReference type="InterPro" id="IPR052227">
    <property type="entry name" value="Arf-Rho-GAP_ANK-PH_domain"/>
</dbReference>
<dbReference type="CDD" id="cd00821">
    <property type="entry name" value="PH"/>
    <property type="match status" value="1"/>
</dbReference>
<dbReference type="Proteomes" id="UP000325113">
    <property type="component" value="Unassembled WGS sequence"/>
</dbReference>
<dbReference type="GO" id="GO:0005737">
    <property type="term" value="C:cytoplasm"/>
    <property type="evidence" value="ECO:0007669"/>
    <property type="project" value="TreeGrafter"/>
</dbReference>
<dbReference type="PANTHER" id="PTHR45899">
    <property type="entry name" value="RHO GTPASE ACTIVATING PROTEIN AT 15B, ISOFORM C"/>
    <property type="match status" value="1"/>
</dbReference>
<protein>
    <recommendedName>
        <fullName evidence="2">PH domain-containing protein</fullName>
    </recommendedName>
</protein>
<dbReference type="AlphaFoldDB" id="A0A5A8DUI6"/>
<dbReference type="InterPro" id="IPR001849">
    <property type="entry name" value="PH_domain"/>
</dbReference>
<accession>A0A5A8DUI6</accession>
<proteinExistence type="predicted"/>